<evidence type="ECO:0000259" key="1">
    <source>
        <dbReference type="PROSITE" id="PS50943"/>
    </source>
</evidence>
<dbReference type="Gene3D" id="1.10.260.40">
    <property type="entry name" value="lambda repressor-like DNA-binding domains"/>
    <property type="match status" value="1"/>
</dbReference>
<dbReference type="InterPro" id="IPR001387">
    <property type="entry name" value="Cro/C1-type_HTH"/>
</dbReference>
<evidence type="ECO:0000313" key="2">
    <source>
        <dbReference type="EMBL" id="MFD1885560.1"/>
    </source>
</evidence>
<feature type="domain" description="HTH cro/C1-type" evidence="1">
    <location>
        <begin position="6"/>
        <end position="60"/>
    </location>
</feature>
<dbReference type="SMART" id="SM00530">
    <property type="entry name" value="HTH_XRE"/>
    <property type="match status" value="1"/>
</dbReference>
<evidence type="ECO:0000313" key="3">
    <source>
        <dbReference type="Proteomes" id="UP001597233"/>
    </source>
</evidence>
<gene>
    <name evidence="2" type="ORF">ACFSC9_08465</name>
</gene>
<dbReference type="InterPro" id="IPR010982">
    <property type="entry name" value="Lambda_DNA-bd_dom_sf"/>
</dbReference>
<dbReference type="EMBL" id="JBHUEH010000011">
    <property type="protein sequence ID" value="MFD1885560.1"/>
    <property type="molecule type" value="Genomic_DNA"/>
</dbReference>
<dbReference type="SUPFAM" id="SSF47413">
    <property type="entry name" value="lambda repressor-like DNA-binding domains"/>
    <property type="match status" value="1"/>
</dbReference>
<accession>A0ABW4RHN6</accession>
<name>A0ABW4RHN6_9BACL</name>
<organism evidence="2 3">
    <name type="scientific">Paenibacillus wenxiniae</name>
    <dbReference type="NCBI Taxonomy" id="1636843"/>
    <lineage>
        <taxon>Bacteria</taxon>
        <taxon>Bacillati</taxon>
        <taxon>Bacillota</taxon>
        <taxon>Bacilli</taxon>
        <taxon>Bacillales</taxon>
        <taxon>Paenibacillaceae</taxon>
        <taxon>Paenibacillus</taxon>
    </lineage>
</organism>
<sequence length="63" mass="7066">MKVKELSEVRIERGYSIEDAASRMGIGSLALREYETDPSIVPVSIACLLANFYRVSIDNVNFK</sequence>
<keyword evidence="3" id="KW-1185">Reference proteome</keyword>
<dbReference type="PROSITE" id="PS50943">
    <property type="entry name" value="HTH_CROC1"/>
    <property type="match status" value="1"/>
</dbReference>
<reference evidence="3" key="1">
    <citation type="journal article" date="2019" name="Int. J. Syst. Evol. Microbiol.">
        <title>The Global Catalogue of Microorganisms (GCM) 10K type strain sequencing project: providing services to taxonomists for standard genome sequencing and annotation.</title>
        <authorList>
            <consortium name="The Broad Institute Genomics Platform"/>
            <consortium name="The Broad Institute Genome Sequencing Center for Infectious Disease"/>
            <person name="Wu L."/>
            <person name="Ma J."/>
        </authorList>
    </citation>
    <scope>NUCLEOTIDE SEQUENCE [LARGE SCALE GENOMIC DNA]</scope>
    <source>
        <strain evidence="3">CCUG 54950</strain>
    </source>
</reference>
<proteinExistence type="predicted"/>
<dbReference type="Pfam" id="PF01381">
    <property type="entry name" value="HTH_3"/>
    <property type="match status" value="1"/>
</dbReference>
<comment type="caution">
    <text evidence="2">The sequence shown here is derived from an EMBL/GenBank/DDBJ whole genome shotgun (WGS) entry which is preliminary data.</text>
</comment>
<dbReference type="RefSeq" id="WP_347325827.1">
    <property type="nucleotide sequence ID" value="NZ_JBCGUH010000007.1"/>
</dbReference>
<dbReference type="CDD" id="cd00093">
    <property type="entry name" value="HTH_XRE"/>
    <property type="match status" value="1"/>
</dbReference>
<dbReference type="Proteomes" id="UP001597233">
    <property type="component" value="Unassembled WGS sequence"/>
</dbReference>
<protein>
    <submittedName>
        <fullName evidence="2">Helix-turn-helix domain-containing protein</fullName>
    </submittedName>
</protein>